<evidence type="ECO:0000256" key="5">
    <source>
        <dbReference type="ARBA" id="ARBA00022781"/>
    </source>
</evidence>
<gene>
    <name evidence="11" type="ORF">OCBIM_22015716mg</name>
</gene>
<dbReference type="GO" id="GO:0045259">
    <property type="term" value="C:proton-transporting ATP synthase complex"/>
    <property type="evidence" value="ECO:0007669"/>
    <property type="project" value="UniProtKB-KW"/>
</dbReference>
<name>A0A0L8FL44_OCTBM</name>
<comment type="subcellular location">
    <subcellularLocation>
        <location evidence="1 10">Mitochondrion inner membrane</location>
    </subcellularLocation>
</comment>
<dbReference type="OrthoDB" id="35799at2759"/>
<keyword evidence="8 10" id="KW-0496">Mitochondrion</keyword>
<proteinExistence type="inferred from homology"/>
<dbReference type="OMA" id="PPFDEMI"/>
<dbReference type="GO" id="GO:0015986">
    <property type="term" value="P:proton motive force-driven ATP synthesis"/>
    <property type="evidence" value="ECO:0007669"/>
    <property type="project" value="UniProtKB-UniRule"/>
</dbReference>
<evidence type="ECO:0000256" key="7">
    <source>
        <dbReference type="ARBA" id="ARBA00023065"/>
    </source>
</evidence>
<accession>A0A0L8FL44</accession>
<evidence type="ECO:0000256" key="9">
    <source>
        <dbReference type="ARBA" id="ARBA00023136"/>
    </source>
</evidence>
<dbReference type="GO" id="GO:0015078">
    <property type="term" value="F:proton transmembrane transporter activity"/>
    <property type="evidence" value="ECO:0007669"/>
    <property type="project" value="InterPro"/>
</dbReference>
<dbReference type="SUPFAM" id="SSF161065">
    <property type="entry name" value="ATP synthase D chain-like"/>
    <property type="match status" value="1"/>
</dbReference>
<dbReference type="PIRSF" id="PIRSF005514">
    <property type="entry name" value="ATPase_F0_D_mt"/>
    <property type="match status" value="1"/>
</dbReference>
<dbReference type="PANTHER" id="PTHR12700">
    <property type="entry name" value="ATP SYNTHASE SUBUNIT D, MITOCHONDRIAL"/>
    <property type="match status" value="1"/>
</dbReference>
<keyword evidence="4" id="KW-0138">CF(0)</keyword>
<dbReference type="STRING" id="37653.A0A0L8FL44"/>
<dbReference type="GO" id="GO:0005743">
    <property type="term" value="C:mitochondrial inner membrane"/>
    <property type="evidence" value="ECO:0007669"/>
    <property type="project" value="UniProtKB-SubCell"/>
</dbReference>
<keyword evidence="7 10" id="KW-0406">Ion transport</keyword>
<evidence type="ECO:0000256" key="1">
    <source>
        <dbReference type="ARBA" id="ARBA00004273"/>
    </source>
</evidence>
<keyword evidence="9 10" id="KW-0472">Membrane</keyword>
<evidence type="ECO:0000256" key="3">
    <source>
        <dbReference type="ARBA" id="ARBA00022448"/>
    </source>
</evidence>
<evidence type="ECO:0000313" key="11">
    <source>
        <dbReference type="EMBL" id="KOF65363.1"/>
    </source>
</evidence>
<sequence>MSCADRLGKMASRRVAKTLVDWAAFAERVPPAERDIFRAFKAKSTNFLAKVHQYPEALPAIDFAQYKKLLPNPAIVDTFAKNYKALSVPYPIDKDKVLDAVTKEEAMVNESIKDQVAEFQKMAADAQLMLDKIDTVPKPEAMTHEMFADYFPESAVNPDKPTLYPHTKQYQPENIKDFLK</sequence>
<protein>
    <recommendedName>
        <fullName evidence="10">ATP synthase subunit d, mitochondrial</fullName>
    </recommendedName>
</protein>
<evidence type="ECO:0000256" key="8">
    <source>
        <dbReference type="ARBA" id="ARBA00023128"/>
    </source>
</evidence>
<dbReference type="InterPro" id="IPR036228">
    <property type="entry name" value="ATP_synth_F0_dsu_sf_mt"/>
</dbReference>
<dbReference type="AlphaFoldDB" id="A0A0L8FL44"/>
<evidence type="ECO:0000256" key="4">
    <source>
        <dbReference type="ARBA" id="ARBA00022547"/>
    </source>
</evidence>
<keyword evidence="5 10" id="KW-0375">Hydrogen ion transport</keyword>
<keyword evidence="6 10" id="KW-0999">Mitochondrion inner membrane</keyword>
<evidence type="ECO:0000256" key="10">
    <source>
        <dbReference type="PIRNR" id="PIRNR005514"/>
    </source>
</evidence>
<organism evidence="11">
    <name type="scientific">Octopus bimaculoides</name>
    <name type="common">California two-spotted octopus</name>
    <dbReference type="NCBI Taxonomy" id="37653"/>
    <lineage>
        <taxon>Eukaryota</taxon>
        <taxon>Metazoa</taxon>
        <taxon>Spiralia</taxon>
        <taxon>Lophotrochozoa</taxon>
        <taxon>Mollusca</taxon>
        <taxon>Cephalopoda</taxon>
        <taxon>Coleoidea</taxon>
        <taxon>Octopodiformes</taxon>
        <taxon>Octopoda</taxon>
        <taxon>Incirrata</taxon>
        <taxon>Octopodidae</taxon>
        <taxon>Octopus</taxon>
    </lineage>
</organism>
<dbReference type="InterPro" id="IPR008689">
    <property type="entry name" value="ATP_synth_F0_dsu_mt"/>
</dbReference>
<reference evidence="11" key="1">
    <citation type="submission" date="2015-07" db="EMBL/GenBank/DDBJ databases">
        <title>MeaNS - Measles Nucleotide Surveillance Program.</title>
        <authorList>
            <person name="Tran T."/>
            <person name="Druce J."/>
        </authorList>
    </citation>
    <scope>NUCLEOTIDE SEQUENCE</scope>
    <source>
        <strain evidence="11">UCB-OBI-ISO-001</strain>
        <tissue evidence="11">Gonad</tissue>
    </source>
</reference>
<keyword evidence="3 10" id="KW-0813">Transport</keyword>
<evidence type="ECO:0000256" key="2">
    <source>
        <dbReference type="ARBA" id="ARBA00006842"/>
    </source>
</evidence>
<dbReference type="EMBL" id="KQ429505">
    <property type="protein sequence ID" value="KOF65363.1"/>
    <property type="molecule type" value="Genomic_DNA"/>
</dbReference>
<dbReference type="Pfam" id="PF05873">
    <property type="entry name" value="Mt_ATP-synt_D"/>
    <property type="match status" value="1"/>
</dbReference>
<dbReference type="Gene3D" id="6.10.280.70">
    <property type="match status" value="1"/>
</dbReference>
<evidence type="ECO:0000256" key="6">
    <source>
        <dbReference type="ARBA" id="ARBA00022792"/>
    </source>
</evidence>
<dbReference type="KEGG" id="obi:106882660"/>
<comment type="similarity">
    <text evidence="2 10">Belongs to the ATPase d subunit family.</text>
</comment>
<comment type="function">
    <text evidence="10">Mitochondrial membrane ATP synthase (F(1)F(0) ATP synthase or Complex V) produces ATP from ADP in the presence of a proton gradient across the membrane which is generated by electron transport complexes of the respiratory chain. F-type ATPases consist of two structural domains, F(1) - containing the extramembraneous catalytic core, and F(0) - containing the membrane proton channel, linked together by a central stalk and a peripheral stalk. During catalysis, ATP synthesis in the catalytic domain of F(1) is coupled via a rotary mechanism of the central stalk subunits to proton translocation.</text>
</comment>